<keyword evidence="2" id="KW-0680">Restriction system</keyword>
<reference evidence="7 8" key="1">
    <citation type="journal article" date="2023" name="Limnol Oceanogr Lett">
        <title>Environmental adaptations by the intertidal Antarctic cyanobacterium Halotia branconii CENA392 as revealed using long-read genome sequencing.</title>
        <authorList>
            <person name="Dextro R.B."/>
            <person name="Delbaje E."/>
            <person name="Freitas P.N.N."/>
            <person name="Geraldes V."/>
            <person name="Pinto E."/>
            <person name="Long P.F."/>
            <person name="Fiore M.F."/>
        </authorList>
    </citation>
    <scope>NUCLEOTIDE SEQUENCE [LARGE SCALE GENOMIC DNA]</scope>
    <source>
        <strain evidence="7 8">CENA392</strain>
    </source>
</reference>
<dbReference type="InterPro" id="IPR044946">
    <property type="entry name" value="Restrct_endonuc_typeI_TRD_sf"/>
</dbReference>
<sequence>MTNKENINFEGGKRKLPDGWRWVKLGNLCQRIDYGFTASADFSIKEPRFLRITDIKDFGVNWESVPGCQISSEEESANRLADGDIVFARTGGTTGKSFLIKNPPRAVFASYLIRLRLKNDVAPEFVYSFFQSDSYWKQIKLSARGGAQPNVNATLLSDISLPIVPLNEQKRIAAILNEKMEGVEKARKEVIAQLEAINQLPAAFLRQAFNGEL</sequence>
<keyword evidence="5" id="KW-0175">Coiled coil</keyword>
<keyword evidence="7" id="KW-0378">Hydrolase</keyword>
<feature type="domain" description="Type I restriction modification DNA specificity" evidence="6">
    <location>
        <begin position="17"/>
        <end position="191"/>
    </location>
</feature>
<accession>A0AAJ6NX66</accession>
<dbReference type="GO" id="GO:0003677">
    <property type="term" value="F:DNA binding"/>
    <property type="evidence" value="ECO:0007669"/>
    <property type="project" value="UniProtKB-KW"/>
</dbReference>
<evidence type="ECO:0000256" key="4">
    <source>
        <dbReference type="ARBA" id="ARBA00038652"/>
    </source>
</evidence>
<dbReference type="GO" id="GO:0004519">
    <property type="term" value="F:endonuclease activity"/>
    <property type="evidence" value="ECO:0007669"/>
    <property type="project" value="UniProtKB-KW"/>
</dbReference>
<evidence type="ECO:0000256" key="1">
    <source>
        <dbReference type="ARBA" id="ARBA00010923"/>
    </source>
</evidence>
<dbReference type="GO" id="GO:0009307">
    <property type="term" value="P:DNA restriction-modification system"/>
    <property type="evidence" value="ECO:0007669"/>
    <property type="project" value="UniProtKB-KW"/>
</dbReference>
<keyword evidence="8" id="KW-1185">Reference proteome</keyword>
<name>A0AAJ6NX66_9CYAN</name>
<dbReference type="RefSeq" id="WP_281485609.1">
    <property type="nucleotide sequence ID" value="NZ_CP124543.1"/>
</dbReference>
<evidence type="ECO:0000313" key="7">
    <source>
        <dbReference type="EMBL" id="WGV28384.1"/>
    </source>
</evidence>
<dbReference type="REBASE" id="714492">
    <property type="entry name" value="S.Hbr392ORF13305P"/>
</dbReference>
<gene>
    <name evidence="7" type="ORF">QI031_13325</name>
</gene>
<proteinExistence type="inferred from homology"/>
<dbReference type="Proteomes" id="UP001223520">
    <property type="component" value="Chromosome"/>
</dbReference>
<dbReference type="KEGG" id="hbq:QI031_13325"/>
<evidence type="ECO:0000313" key="8">
    <source>
        <dbReference type="Proteomes" id="UP001223520"/>
    </source>
</evidence>
<dbReference type="Pfam" id="PF01420">
    <property type="entry name" value="Methylase_S"/>
    <property type="match status" value="1"/>
</dbReference>
<dbReference type="PANTHER" id="PTHR43140">
    <property type="entry name" value="TYPE-1 RESTRICTION ENZYME ECOKI SPECIFICITY PROTEIN"/>
    <property type="match status" value="1"/>
</dbReference>
<dbReference type="CDD" id="cd17521">
    <property type="entry name" value="RMtype1_S_Sau13435ORF2165P_TRD2-CR2_like"/>
    <property type="match status" value="1"/>
</dbReference>
<comment type="similarity">
    <text evidence="1">Belongs to the type-I restriction system S methylase family.</text>
</comment>
<dbReference type="PANTHER" id="PTHR43140:SF1">
    <property type="entry name" value="TYPE I RESTRICTION ENZYME ECOKI SPECIFICITY SUBUNIT"/>
    <property type="match status" value="1"/>
</dbReference>
<evidence type="ECO:0000259" key="6">
    <source>
        <dbReference type="Pfam" id="PF01420"/>
    </source>
</evidence>
<keyword evidence="3" id="KW-0238">DNA-binding</keyword>
<dbReference type="InterPro" id="IPR000055">
    <property type="entry name" value="Restrct_endonuc_typeI_TRD"/>
</dbReference>
<dbReference type="GO" id="GO:0016787">
    <property type="term" value="F:hydrolase activity"/>
    <property type="evidence" value="ECO:0007669"/>
    <property type="project" value="UniProtKB-KW"/>
</dbReference>
<dbReference type="SUPFAM" id="SSF116734">
    <property type="entry name" value="DNA methylase specificity domain"/>
    <property type="match status" value="1"/>
</dbReference>
<organism evidence="7 8">
    <name type="scientific">Halotia branconii CENA392</name>
    <dbReference type="NCBI Taxonomy" id="1539056"/>
    <lineage>
        <taxon>Bacteria</taxon>
        <taxon>Bacillati</taxon>
        <taxon>Cyanobacteriota</taxon>
        <taxon>Cyanophyceae</taxon>
        <taxon>Nostocales</taxon>
        <taxon>Nodulariaceae</taxon>
        <taxon>Halotia</taxon>
    </lineage>
</organism>
<evidence type="ECO:0000256" key="5">
    <source>
        <dbReference type="SAM" id="Coils"/>
    </source>
</evidence>
<comment type="subunit">
    <text evidence="4">The methyltransferase is composed of M and S polypeptides.</text>
</comment>
<dbReference type="AlphaFoldDB" id="A0AAJ6NX66"/>
<keyword evidence="7" id="KW-0540">Nuclease</keyword>
<feature type="coiled-coil region" evidence="5">
    <location>
        <begin position="166"/>
        <end position="200"/>
    </location>
</feature>
<dbReference type="InterPro" id="IPR051212">
    <property type="entry name" value="Type-I_RE_S_subunit"/>
</dbReference>
<dbReference type="EMBL" id="CP124543">
    <property type="protein sequence ID" value="WGV28384.1"/>
    <property type="molecule type" value="Genomic_DNA"/>
</dbReference>
<keyword evidence="7" id="KW-0255">Endonuclease</keyword>
<evidence type="ECO:0000256" key="3">
    <source>
        <dbReference type="ARBA" id="ARBA00023125"/>
    </source>
</evidence>
<evidence type="ECO:0000256" key="2">
    <source>
        <dbReference type="ARBA" id="ARBA00022747"/>
    </source>
</evidence>
<protein>
    <submittedName>
        <fullName evidence="7">Restriction endonuclease subunit S</fullName>
        <ecNumber evidence="7">3.1.21.-</ecNumber>
    </submittedName>
</protein>
<dbReference type="EC" id="3.1.21.-" evidence="7"/>
<dbReference type="Gene3D" id="3.90.220.20">
    <property type="entry name" value="DNA methylase specificity domains"/>
    <property type="match status" value="1"/>
</dbReference>